<keyword evidence="1" id="KW-0694">RNA-binding</keyword>
<keyword evidence="1" id="KW-0696">RNA-directed RNA polymerase</keyword>
<dbReference type="Proteomes" id="UP000232688">
    <property type="component" value="Unassembled WGS sequence"/>
</dbReference>
<proteinExistence type="inferred from homology"/>
<reference evidence="3 4" key="1">
    <citation type="submission" date="2017-10" db="EMBL/GenBank/DDBJ databases">
        <title>Extensive intraspecific genome diversity in a model arbuscular mycorrhizal fungus.</title>
        <authorList>
            <person name="Chen E.C.H."/>
            <person name="Morin E."/>
            <person name="Baudet D."/>
            <person name="Noel J."/>
            <person name="Ndikumana S."/>
            <person name="Charron P."/>
            <person name="St-Onge C."/>
            <person name="Giorgi J."/>
            <person name="Grigoriev I.V."/>
            <person name="Roux C."/>
            <person name="Martin F.M."/>
            <person name="Corradi N."/>
        </authorList>
    </citation>
    <scope>NUCLEOTIDE SEQUENCE [LARGE SCALE GENOMIC DNA]</scope>
    <source>
        <strain evidence="3 4">A1</strain>
    </source>
</reference>
<dbReference type="EMBL" id="LLXH01009098">
    <property type="protein sequence ID" value="PKC50771.1"/>
    <property type="molecule type" value="Genomic_DNA"/>
</dbReference>
<dbReference type="PANTHER" id="PTHR23079:SF55">
    <property type="entry name" value="RNA-DIRECTED RNA POLYMERASE"/>
    <property type="match status" value="1"/>
</dbReference>
<dbReference type="Pfam" id="PF05183">
    <property type="entry name" value="RdRP"/>
    <property type="match status" value="1"/>
</dbReference>
<sequence length="78" mass="9112">KAKIRVDKGAFLLGVLDVTEILQENQIYCYLDDDFTNCTMNYEAQKSRMVENVTMKDIKTFFVNYIFSDNFGMIENAH</sequence>
<evidence type="ECO:0000313" key="3">
    <source>
        <dbReference type="EMBL" id="PKC50771.1"/>
    </source>
</evidence>
<dbReference type="PANTHER" id="PTHR23079">
    <property type="entry name" value="RNA-DEPENDENT RNA POLYMERASE"/>
    <property type="match status" value="1"/>
</dbReference>
<evidence type="ECO:0000259" key="2">
    <source>
        <dbReference type="Pfam" id="PF05183"/>
    </source>
</evidence>
<dbReference type="GO" id="GO:0003723">
    <property type="term" value="F:RNA binding"/>
    <property type="evidence" value="ECO:0007669"/>
    <property type="project" value="UniProtKB-KW"/>
</dbReference>
<feature type="domain" description="RDRP core" evidence="2">
    <location>
        <begin position="1"/>
        <end position="33"/>
    </location>
</feature>
<feature type="non-terminal residue" evidence="3">
    <location>
        <position position="1"/>
    </location>
</feature>
<dbReference type="EC" id="2.7.7.48" evidence="1"/>
<dbReference type="AlphaFoldDB" id="A0A2N0QI88"/>
<comment type="caution">
    <text evidence="3">The sequence shown here is derived from an EMBL/GenBank/DDBJ whole genome shotgun (WGS) entry which is preliminary data.</text>
</comment>
<keyword evidence="1" id="KW-0808">Transferase</keyword>
<comment type="similarity">
    <text evidence="1">Belongs to the RdRP family.</text>
</comment>
<dbReference type="VEuPathDB" id="FungiDB:RhiirA1_485401"/>
<organism evidence="3 4">
    <name type="scientific">Rhizophagus irregularis</name>
    <dbReference type="NCBI Taxonomy" id="588596"/>
    <lineage>
        <taxon>Eukaryota</taxon>
        <taxon>Fungi</taxon>
        <taxon>Fungi incertae sedis</taxon>
        <taxon>Mucoromycota</taxon>
        <taxon>Glomeromycotina</taxon>
        <taxon>Glomeromycetes</taxon>
        <taxon>Glomerales</taxon>
        <taxon>Glomeraceae</taxon>
        <taxon>Rhizophagus</taxon>
    </lineage>
</organism>
<accession>A0A2N0QI88</accession>
<evidence type="ECO:0000256" key="1">
    <source>
        <dbReference type="RuleBase" id="RU363098"/>
    </source>
</evidence>
<dbReference type="GO" id="GO:0031380">
    <property type="term" value="C:nuclear RNA-directed RNA polymerase complex"/>
    <property type="evidence" value="ECO:0007669"/>
    <property type="project" value="TreeGrafter"/>
</dbReference>
<protein>
    <recommendedName>
        <fullName evidence="1">RNA-dependent RNA polymerase</fullName>
        <ecNumber evidence="1">2.7.7.48</ecNumber>
    </recommendedName>
</protein>
<reference evidence="3 4" key="2">
    <citation type="submission" date="2017-10" db="EMBL/GenBank/DDBJ databases">
        <title>Genome analyses suggest a sexual origin of heterokaryosis in a supposedly ancient asexual fungus.</title>
        <authorList>
            <person name="Corradi N."/>
            <person name="Sedzielewska K."/>
            <person name="Noel J."/>
            <person name="Charron P."/>
            <person name="Farinelli L."/>
            <person name="Marton T."/>
            <person name="Kruger M."/>
            <person name="Pelin A."/>
            <person name="Brachmann A."/>
            <person name="Corradi N."/>
        </authorList>
    </citation>
    <scope>NUCLEOTIDE SEQUENCE [LARGE SCALE GENOMIC DNA]</scope>
    <source>
        <strain evidence="3 4">A1</strain>
    </source>
</reference>
<dbReference type="GO" id="GO:0003968">
    <property type="term" value="F:RNA-directed RNA polymerase activity"/>
    <property type="evidence" value="ECO:0007669"/>
    <property type="project" value="UniProtKB-KW"/>
</dbReference>
<dbReference type="InterPro" id="IPR007855">
    <property type="entry name" value="RDRP"/>
</dbReference>
<evidence type="ECO:0000313" key="4">
    <source>
        <dbReference type="Proteomes" id="UP000232688"/>
    </source>
</evidence>
<dbReference type="GO" id="GO:0030422">
    <property type="term" value="P:siRNA processing"/>
    <property type="evidence" value="ECO:0007669"/>
    <property type="project" value="TreeGrafter"/>
</dbReference>
<dbReference type="InterPro" id="IPR057596">
    <property type="entry name" value="RDRP_core"/>
</dbReference>
<gene>
    <name evidence="3" type="ORF">RhiirA1_485401</name>
</gene>
<name>A0A2N0QI88_9GLOM</name>
<comment type="catalytic activity">
    <reaction evidence="1">
        <text>RNA(n) + a ribonucleoside 5'-triphosphate = RNA(n+1) + diphosphate</text>
        <dbReference type="Rhea" id="RHEA:21248"/>
        <dbReference type="Rhea" id="RHEA-COMP:14527"/>
        <dbReference type="Rhea" id="RHEA-COMP:17342"/>
        <dbReference type="ChEBI" id="CHEBI:33019"/>
        <dbReference type="ChEBI" id="CHEBI:61557"/>
        <dbReference type="ChEBI" id="CHEBI:140395"/>
        <dbReference type="EC" id="2.7.7.48"/>
    </reaction>
</comment>
<keyword evidence="1" id="KW-0548">Nucleotidyltransferase</keyword>